<dbReference type="Gene3D" id="3.30.413.10">
    <property type="entry name" value="Sulfite Reductase Hemoprotein, domain 1"/>
    <property type="match status" value="2"/>
</dbReference>
<dbReference type="SUPFAM" id="SSF56014">
    <property type="entry name" value="Nitrite and sulphite reductase 4Fe-4S domain-like"/>
    <property type="match status" value="2"/>
</dbReference>
<dbReference type="InterPro" id="IPR006067">
    <property type="entry name" value="NO2/SO3_Rdtase_4Fe4S_dom"/>
</dbReference>
<gene>
    <name evidence="10" type="ordered locus">A2cp1_3346</name>
</gene>
<reference evidence="10" key="1">
    <citation type="submission" date="2009-01" db="EMBL/GenBank/DDBJ databases">
        <title>Complete sequence of Anaeromyxobacter dehalogenans 2CP-1.</title>
        <authorList>
            <consortium name="US DOE Joint Genome Institute"/>
            <person name="Lucas S."/>
            <person name="Copeland A."/>
            <person name="Lapidus A."/>
            <person name="Glavina del Rio T."/>
            <person name="Dalin E."/>
            <person name="Tice H."/>
            <person name="Bruce D."/>
            <person name="Goodwin L."/>
            <person name="Pitluck S."/>
            <person name="Saunders E."/>
            <person name="Brettin T."/>
            <person name="Detter J.C."/>
            <person name="Han C."/>
            <person name="Larimer F."/>
            <person name="Land M."/>
            <person name="Hauser L."/>
            <person name="Kyrpides N."/>
            <person name="Ovchinnikova G."/>
            <person name="Beliaev A.S."/>
            <person name="Richardson P."/>
        </authorList>
    </citation>
    <scope>NUCLEOTIDE SEQUENCE</scope>
    <source>
        <strain evidence="10">2CP-1</strain>
    </source>
</reference>
<dbReference type="InterPro" id="IPR005117">
    <property type="entry name" value="NiRdtase/SiRdtase_haem-b_fer"/>
</dbReference>
<dbReference type="Pfam" id="PF03460">
    <property type="entry name" value="NIR_SIR_ferr"/>
    <property type="match status" value="2"/>
</dbReference>
<evidence type="ECO:0000256" key="7">
    <source>
        <dbReference type="SAM" id="MobiDB-lite"/>
    </source>
</evidence>
<feature type="compositionally biased region" description="Pro residues" evidence="7">
    <location>
        <begin position="296"/>
        <end position="308"/>
    </location>
</feature>
<evidence type="ECO:0000256" key="6">
    <source>
        <dbReference type="ARBA" id="ARBA00023014"/>
    </source>
</evidence>
<evidence type="ECO:0000256" key="1">
    <source>
        <dbReference type="ARBA" id="ARBA00022485"/>
    </source>
</evidence>
<evidence type="ECO:0000256" key="3">
    <source>
        <dbReference type="ARBA" id="ARBA00022723"/>
    </source>
</evidence>
<dbReference type="PRINTS" id="PR00397">
    <property type="entry name" value="SIROHAEM"/>
</dbReference>
<dbReference type="GO" id="GO:0016491">
    <property type="term" value="F:oxidoreductase activity"/>
    <property type="evidence" value="ECO:0007669"/>
    <property type="project" value="UniProtKB-KW"/>
</dbReference>
<keyword evidence="3" id="KW-0479">Metal-binding</keyword>
<keyword evidence="1" id="KW-0004">4Fe-4S</keyword>
<feature type="region of interest" description="Disordered" evidence="7">
    <location>
        <begin position="287"/>
        <end position="309"/>
    </location>
</feature>
<organism evidence="10 11">
    <name type="scientific">Anaeromyxobacter dehalogenans (strain ATCC BAA-258 / DSM 21875 / 2CP-1)</name>
    <dbReference type="NCBI Taxonomy" id="455488"/>
    <lineage>
        <taxon>Bacteria</taxon>
        <taxon>Pseudomonadati</taxon>
        <taxon>Myxococcota</taxon>
        <taxon>Myxococcia</taxon>
        <taxon>Myxococcales</taxon>
        <taxon>Cystobacterineae</taxon>
        <taxon>Anaeromyxobacteraceae</taxon>
        <taxon>Anaeromyxobacter</taxon>
    </lineage>
</organism>
<evidence type="ECO:0000313" key="10">
    <source>
        <dbReference type="EMBL" id="ACL66680.1"/>
    </source>
</evidence>
<evidence type="ECO:0000256" key="5">
    <source>
        <dbReference type="ARBA" id="ARBA00023004"/>
    </source>
</evidence>
<dbReference type="RefSeq" id="WP_015934490.1">
    <property type="nucleotide sequence ID" value="NC_011891.1"/>
</dbReference>
<keyword evidence="2" id="KW-0349">Heme</keyword>
<dbReference type="HOGENOM" id="CLU_015667_1_1_7"/>
<feature type="region of interest" description="Disordered" evidence="7">
    <location>
        <begin position="580"/>
        <end position="605"/>
    </location>
</feature>
<dbReference type="SUPFAM" id="SSF55124">
    <property type="entry name" value="Nitrite/Sulfite reductase N-terminal domain-like"/>
    <property type="match status" value="2"/>
</dbReference>
<proteinExistence type="predicted"/>
<dbReference type="InterPro" id="IPR006066">
    <property type="entry name" value="NO2/SO3_Rdtase_FeS/sirohaem_BS"/>
</dbReference>
<dbReference type="InterPro" id="IPR051329">
    <property type="entry name" value="NIR_SIR_4Fe-4S"/>
</dbReference>
<evidence type="ECO:0000256" key="4">
    <source>
        <dbReference type="ARBA" id="ARBA00023002"/>
    </source>
</evidence>
<evidence type="ECO:0000259" key="8">
    <source>
        <dbReference type="Pfam" id="PF01077"/>
    </source>
</evidence>
<dbReference type="Proteomes" id="UP000007089">
    <property type="component" value="Chromosome"/>
</dbReference>
<feature type="compositionally biased region" description="Basic and acidic residues" evidence="7">
    <location>
        <begin position="592"/>
        <end position="605"/>
    </location>
</feature>
<evidence type="ECO:0000313" key="11">
    <source>
        <dbReference type="Proteomes" id="UP000007089"/>
    </source>
</evidence>
<dbReference type="GO" id="GO:0051539">
    <property type="term" value="F:4 iron, 4 sulfur cluster binding"/>
    <property type="evidence" value="ECO:0007669"/>
    <property type="project" value="UniProtKB-KW"/>
</dbReference>
<dbReference type="AlphaFoldDB" id="B8JHG8"/>
<dbReference type="Pfam" id="PF01077">
    <property type="entry name" value="NIR_SIR"/>
    <property type="match status" value="1"/>
</dbReference>
<protein>
    <submittedName>
        <fullName evidence="10">Nitrite/sulfite reductase hemoprotein beta-component ferrodoxin domain protein</fullName>
    </submittedName>
</protein>
<dbReference type="GO" id="GO:0046872">
    <property type="term" value="F:metal ion binding"/>
    <property type="evidence" value="ECO:0007669"/>
    <property type="project" value="UniProtKB-KW"/>
</dbReference>
<dbReference type="GO" id="GO:0020037">
    <property type="term" value="F:heme binding"/>
    <property type="evidence" value="ECO:0007669"/>
    <property type="project" value="InterPro"/>
</dbReference>
<feature type="domain" description="Nitrite/Sulfite reductase ferredoxin-like" evidence="9">
    <location>
        <begin position="352"/>
        <end position="417"/>
    </location>
</feature>
<dbReference type="InterPro" id="IPR045854">
    <property type="entry name" value="NO2/SO3_Rdtase_4Fe4S_sf"/>
</dbReference>
<keyword evidence="5" id="KW-0408">Iron</keyword>
<feature type="domain" description="Nitrite/Sulfite reductase ferredoxin-like" evidence="9">
    <location>
        <begin position="50"/>
        <end position="117"/>
    </location>
</feature>
<dbReference type="InterPro" id="IPR036136">
    <property type="entry name" value="Nit/Sulf_reduc_fer-like_dom_sf"/>
</dbReference>
<feature type="domain" description="Nitrite/sulphite reductase 4Fe-4S" evidence="8">
    <location>
        <begin position="125"/>
        <end position="276"/>
    </location>
</feature>
<sequence length="605" mass="63982">MTATPATPRDRASFADDAEISAFVDTLGRFERGELDAEAWRAYRVPRGVYGQRQDGVHMLRIKLPQGAVTGAQLRAIADVATRCSRGFGHVTTRQNFQLNYVRPADLEPAMRRLAEAGITTSGACGNTVRNVLACPRAGVSPDEVFDVTPYAEAFTRHFLRHPLGHALPRKFKVAFEGCARDHVATAIQDLGFRARLRDGARGFAVTVAGGTSSLCTVGALLVDFLPAADVLALGEAVVRVFHARGDRVNRHRNRLKFLVRALGFEPFRALVLAELAQVRAEGAPALPFDPERPPVEAPPATARPPAPSVADLAARVRGARLRGPGEPPPLRIVTEPAPAALAAFRATNVLPQRQAGHAIVAVSLAQGDATAAQLEALATLAEAYGDGAVRFTSGGHVLLRWVREEDVPALHARLSAAGLGRDGAGTAADVVACPGADVCRLAVTRTRALARLVEDEVRHAVSGAGTAALPVAMSGCPNGCSQHHLAAIGLQGSARKLGGRAVPQYFVLLGGHVDAGGATFGRLAAKVPARRIPEAVARLTSLYLAERHAGEAAGPFFARALDRAKTILADYEQLRLEDTRPEDFVEPGATEDFRPGADAGERAA</sequence>
<evidence type="ECO:0000259" key="9">
    <source>
        <dbReference type="Pfam" id="PF03460"/>
    </source>
</evidence>
<evidence type="ECO:0000256" key="2">
    <source>
        <dbReference type="ARBA" id="ARBA00022617"/>
    </source>
</evidence>
<keyword evidence="6" id="KW-0411">Iron-sulfur</keyword>
<name>B8JHG8_ANAD2</name>
<keyword evidence="4" id="KW-0560">Oxidoreductase</keyword>
<dbReference type="PANTHER" id="PTHR32439">
    <property type="entry name" value="FERREDOXIN--NITRITE REDUCTASE, CHLOROPLASTIC"/>
    <property type="match status" value="1"/>
</dbReference>
<accession>B8JHG8</accession>
<dbReference type="KEGG" id="acp:A2cp1_3346"/>
<dbReference type="PANTHER" id="PTHR32439:SF9">
    <property type="entry name" value="BLR3264 PROTEIN"/>
    <property type="match status" value="1"/>
</dbReference>
<keyword evidence="11" id="KW-1185">Reference proteome</keyword>
<dbReference type="EMBL" id="CP001359">
    <property type="protein sequence ID" value="ACL66680.1"/>
    <property type="molecule type" value="Genomic_DNA"/>
</dbReference>